<feature type="region of interest" description="Disordered" evidence="1">
    <location>
        <begin position="316"/>
        <end position="343"/>
    </location>
</feature>
<gene>
    <name evidence="3 4" type="primary">C10H17orf80</name>
</gene>
<feature type="compositionally biased region" description="Basic and acidic residues" evidence="1">
    <location>
        <begin position="71"/>
        <end position="91"/>
    </location>
</feature>
<sequence>MAGISTGMESCPYCGRPFKRLKSHLPHCKMAGDEKTQTPALTAKSRAATVHSTEQCKKQTKALKLITKNTSKGEKNQFKSESLRAGPERRSHTAGSETEEGKGKPMQVEYKKRQTDEIMQLMTQKETNSLTETTKGILPEMKLVKDTAKLCKKSKAQVLSSQTNVLPKSTLTFNKGKSPMKDLLDRNPTQYAVKSPNQQKRAEALDVSISVLQNLPWNQNDKDKMTDAQERQTAPISVDECAELEYGREPSVSASHHEMKGSNLELELQEDNPAESSCRTEGEAESLREAVCKNNSREKKQEDKLMVALEEQKHLPSSPNFTALPDFRTTQPSLRTSDKEEGEGIDATRAKVMQTSSNKLDSSWSVLKNLELKVSEEHLVKQSSSLALNDKHSCASLPSGSNTIHCESLGLQYFPEFYDSYLRLNIGTERPLCRNNIISGRWKAPLSEVFLSEGRAVDLKLRQRLSFPASRCVSAKQFPAAVHKAWDRHCNKFPNTRKVGAGGLTMLVAGCCILSCAWHCELIYQSRRLWFCCPAY</sequence>
<protein>
    <submittedName>
        <fullName evidence="3 4">Uncharacterized protein C17orf80 homolog isoform X1</fullName>
    </submittedName>
</protein>
<dbReference type="PANTHER" id="PTHR16270:SF5">
    <property type="entry name" value="HYPOTHETICAL LOC287798"/>
    <property type="match status" value="1"/>
</dbReference>
<proteinExistence type="predicted"/>
<evidence type="ECO:0000313" key="3">
    <source>
        <dbReference type="RefSeq" id="XP_033817354.1"/>
    </source>
</evidence>
<dbReference type="CTD" id="55028"/>
<organism evidence="2 4">
    <name type="scientific">Geotrypetes seraphini</name>
    <name type="common">Gaboon caecilian</name>
    <name type="synonym">Caecilia seraphini</name>
    <dbReference type="NCBI Taxonomy" id="260995"/>
    <lineage>
        <taxon>Eukaryota</taxon>
        <taxon>Metazoa</taxon>
        <taxon>Chordata</taxon>
        <taxon>Craniata</taxon>
        <taxon>Vertebrata</taxon>
        <taxon>Euteleostomi</taxon>
        <taxon>Amphibia</taxon>
        <taxon>Gymnophiona</taxon>
        <taxon>Geotrypetes</taxon>
    </lineage>
</organism>
<dbReference type="RefSeq" id="XP_033817355.1">
    <property type="nucleotide sequence ID" value="XM_033961464.1"/>
</dbReference>
<evidence type="ECO:0000313" key="2">
    <source>
        <dbReference type="Proteomes" id="UP000515159"/>
    </source>
</evidence>
<dbReference type="AlphaFoldDB" id="A0A6P8SEX9"/>
<evidence type="ECO:0000256" key="1">
    <source>
        <dbReference type="SAM" id="MobiDB-lite"/>
    </source>
</evidence>
<accession>A0A6P8SEX9</accession>
<name>A0A6P8SEX9_GEOSA</name>
<dbReference type="KEGG" id="gsh:117368120"/>
<dbReference type="InterPro" id="IPR037694">
    <property type="entry name" value="MTNAP1"/>
</dbReference>
<dbReference type="PANTHER" id="PTHR16270">
    <property type="entry name" value="HYPOTHETICAL LOC287798"/>
    <property type="match status" value="1"/>
</dbReference>
<feature type="compositionally biased region" description="Basic and acidic residues" evidence="1">
    <location>
        <begin position="220"/>
        <end position="230"/>
    </location>
</feature>
<dbReference type="RefSeq" id="XP_033817354.1">
    <property type="nucleotide sequence ID" value="XM_033961463.1"/>
</dbReference>
<reference evidence="3 4" key="1">
    <citation type="submission" date="2025-04" db="UniProtKB">
        <authorList>
            <consortium name="RefSeq"/>
        </authorList>
    </citation>
    <scope>IDENTIFICATION</scope>
</reference>
<keyword evidence="2" id="KW-1185">Reference proteome</keyword>
<dbReference type="OrthoDB" id="8921675at2759"/>
<dbReference type="Proteomes" id="UP000515159">
    <property type="component" value="Chromosome 10"/>
</dbReference>
<feature type="region of interest" description="Disordered" evidence="1">
    <location>
        <begin position="218"/>
        <end position="300"/>
    </location>
</feature>
<feature type="compositionally biased region" description="Basic and acidic residues" evidence="1">
    <location>
        <begin position="278"/>
        <end position="300"/>
    </location>
</feature>
<evidence type="ECO:0000313" key="4">
    <source>
        <dbReference type="RefSeq" id="XP_033817355.1"/>
    </source>
</evidence>
<dbReference type="GeneID" id="117368120"/>
<feature type="region of interest" description="Disordered" evidence="1">
    <location>
        <begin position="69"/>
        <end position="107"/>
    </location>
</feature>